<sequence>MKALKGEGYDSREEPSPFRAGRRSETIRVFVLVLGLLLIFASLHSNENKIPLMYYGIVATASGALSILIHFIKRRRVR</sequence>
<keyword evidence="4" id="KW-1185">Reference proteome</keyword>
<accession>A0A9E7MBP6</accession>
<dbReference type="RefSeq" id="WP_251949579.1">
    <property type="nucleotide sequence ID" value="NZ_CP080572.1"/>
</dbReference>
<evidence type="ECO:0000256" key="1">
    <source>
        <dbReference type="SAM" id="MobiDB-lite"/>
    </source>
</evidence>
<protein>
    <submittedName>
        <fullName evidence="3">Uncharacterized protein</fullName>
    </submittedName>
</protein>
<dbReference type="GeneID" id="72777103"/>
<evidence type="ECO:0000313" key="3">
    <source>
        <dbReference type="EMBL" id="USH00293.1"/>
    </source>
</evidence>
<dbReference type="AlphaFoldDB" id="A0A9E7MBP6"/>
<dbReference type="EMBL" id="CP080572">
    <property type="protein sequence ID" value="USH00293.1"/>
    <property type="molecule type" value="Genomic_DNA"/>
</dbReference>
<feature type="region of interest" description="Disordered" evidence="1">
    <location>
        <begin position="1"/>
        <end position="20"/>
    </location>
</feature>
<keyword evidence="2" id="KW-1133">Transmembrane helix</keyword>
<dbReference type="KEGG" id="thei:K1720_02130"/>
<feature type="transmembrane region" description="Helical" evidence="2">
    <location>
        <begin position="27"/>
        <end position="46"/>
    </location>
</feature>
<evidence type="ECO:0000256" key="2">
    <source>
        <dbReference type="SAM" id="Phobius"/>
    </source>
</evidence>
<evidence type="ECO:0000313" key="4">
    <source>
        <dbReference type="Proteomes" id="UP001056425"/>
    </source>
</evidence>
<name>A0A9E7MBP6_9EURY</name>
<feature type="transmembrane region" description="Helical" evidence="2">
    <location>
        <begin position="52"/>
        <end position="72"/>
    </location>
</feature>
<keyword evidence="2" id="KW-0812">Transmembrane</keyword>
<organism evidence="3 4">
    <name type="scientific">Thermococcus argininiproducens</name>
    <dbReference type="NCBI Taxonomy" id="2866384"/>
    <lineage>
        <taxon>Archaea</taxon>
        <taxon>Methanobacteriati</taxon>
        <taxon>Methanobacteriota</taxon>
        <taxon>Thermococci</taxon>
        <taxon>Thermococcales</taxon>
        <taxon>Thermococcaceae</taxon>
        <taxon>Thermococcus</taxon>
    </lineage>
</organism>
<dbReference type="Proteomes" id="UP001056425">
    <property type="component" value="Chromosome"/>
</dbReference>
<keyword evidence="2" id="KW-0472">Membrane</keyword>
<reference evidence="3 4" key="1">
    <citation type="submission" date="2021-08" db="EMBL/GenBank/DDBJ databases">
        <title>Thermococcus onnuriiensis IOH2.</title>
        <authorList>
            <person name="Park Y.-J."/>
        </authorList>
    </citation>
    <scope>NUCLEOTIDE SEQUENCE [LARGE SCALE GENOMIC DNA]</scope>
    <source>
        <strain evidence="3 4">IOH2</strain>
    </source>
</reference>
<proteinExistence type="predicted"/>
<gene>
    <name evidence="3" type="ORF">K1720_02130</name>
</gene>